<reference evidence="4 5" key="1">
    <citation type="submission" date="2016-10" db="EMBL/GenBank/DDBJ databases">
        <authorList>
            <person name="de Groot N.N."/>
        </authorList>
    </citation>
    <scope>NUCLEOTIDE SEQUENCE [LARGE SCALE GENOMIC DNA]</scope>
    <source>
        <strain evidence="4 5">DSM 21019</strain>
    </source>
</reference>
<feature type="domain" description="AB hydrolase-1" evidence="3">
    <location>
        <begin position="76"/>
        <end position="468"/>
    </location>
</feature>
<dbReference type="GO" id="GO:0004177">
    <property type="term" value="F:aminopeptidase activity"/>
    <property type="evidence" value="ECO:0007669"/>
    <property type="project" value="UniProtKB-EC"/>
</dbReference>
<dbReference type="STRING" id="400055.SAMN04490243_2308"/>
<organism evidence="4 5">
    <name type="scientific">Robiginitalea myxolifaciens</name>
    <dbReference type="NCBI Taxonomy" id="400055"/>
    <lineage>
        <taxon>Bacteria</taxon>
        <taxon>Pseudomonadati</taxon>
        <taxon>Bacteroidota</taxon>
        <taxon>Flavobacteriia</taxon>
        <taxon>Flavobacteriales</taxon>
        <taxon>Flavobacteriaceae</taxon>
        <taxon>Robiginitalea</taxon>
    </lineage>
</organism>
<dbReference type="Proteomes" id="UP000199534">
    <property type="component" value="Unassembled WGS sequence"/>
</dbReference>
<evidence type="ECO:0000256" key="2">
    <source>
        <dbReference type="SAM" id="Phobius"/>
    </source>
</evidence>
<dbReference type="PANTHER" id="PTHR43722">
    <property type="entry name" value="PROLINE IMINOPEPTIDASE"/>
    <property type="match status" value="1"/>
</dbReference>
<accession>A0A1I6H6B7</accession>
<keyword evidence="5" id="KW-1185">Reference proteome</keyword>
<evidence type="ECO:0000313" key="5">
    <source>
        <dbReference type="Proteomes" id="UP000199534"/>
    </source>
</evidence>
<feature type="transmembrane region" description="Helical" evidence="2">
    <location>
        <begin position="564"/>
        <end position="587"/>
    </location>
</feature>
<dbReference type="AlphaFoldDB" id="A0A1I6H6B7"/>
<evidence type="ECO:0000313" key="4">
    <source>
        <dbReference type="EMBL" id="SFR49841.1"/>
    </source>
</evidence>
<feature type="transmembrane region" description="Helical" evidence="2">
    <location>
        <begin position="599"/>
        <end position="619"/>
    </location>
</feature>
<dbReference type="GO" id="GO:0006508">
    <property type="term" value="P:proteolysis"/>
    <property type="evidence" value="ECO:0007669"/>
    <property type="project" value="InterPro"/>
</dbReference>
<dbReference type="InterPro" id="IPR029058">
    <property type="entry name" value="AB_hydrolase_fold"/>
</dbReference>
<feature type="transmembrane region" description="Helical" evidence="2">
    <location>
        <begin position="525"/>
        <end position="552"/>
    </location>
</feature>
<dbReference type="GO" id="GO:0005737">
    <property type="term" value="C:cytoplasm"/>
    <property type="evidence" value="ECO:0007669"/>
    <property type="project" value="InterPro"/>
</dbReference>
<dbReference type="Gene3D" id="3.40.50.1820">
    <property type="entry name" value="alpha/beta hydrolase"/>
    <property type="match status" value="1"/>
</dbReference>
<dbReference type="InterPro" id="IPR000073">
    <property type="entry name" value="AB_hydrolase_1"/>
</dbReference>
<dbReference type="PANTHER" id="PTHR43722:SF1">
    <property type="entry name" value="PROLINE IMINOPEPTIDASE"/>
    <property type="match status" value="1"/>
</dbReference>
<evidence type="ECO:0000259" key="3">
    <source>
        <dbReference type="Pfam" id="PF00561"/>
    </source>
</evidence>
<evidence type="ECO:0000256" key="1">
    <source>
        <dbReference type="ARBA" id="ARBA00021843"/>
    </source>
</evidence>
<dbReference type="InterPro" id="IPR005944">
    <property type="entry name" value="Pro_iminopeptidase"/>
</dbReference>
<gene>
    <name evidence="4" type="ORF">SAMN04490243_2308</name>
</gene>
<protein>
    <recommendedName>
        <fullName evidence="1">Proline iminopeptidase</fullName>
    </recommendedName>
</protein>
<dbReference type="Pfam" id="PF00561">
    <property type="entry name" value="Abhydrolase_1"/>
    <property type="match status" value="1"/>
</dbReference>
<keyword evidence="2" id="KW-1133">Transmembrane helix</keyword>
<sequence>MKRTFQLLTLAFVFLIFNTLEAQEIDWKEFPLELNPAQQEHIVFGHLDLPEYPAANGPFKMAFAVIRENLEAPKKNALIIIPGGPGGDIAQYAPGVMRSAFFELTDQYDIVLADPRGTGYSEPKACDNLDTPLFQYPGIWKKERKTVEAARREALEACKNSLAEQGIDLNGYSSKQLARDIEVLRRTLGYDQWVIYGHSYGSYHGQALLQQFPETIKTAVLSGIVAPGKRSLEYDFEGFASSLKALLDECATDSNCNESYPDLEDQIFEVLNRLRDAPMEIDVLDGDETLLLNDYVFLGAIFQLMYGKSTLEIIPLLIQTVNNEEAWLMQNLAEGQLQMFAGLRNDVSVFVNCNDSPDNYAIRNSDAYNDPFASRLHDHWFNTYFPDRIDCDQLGIPEPEIPGIERSTVVVDSLTMQTDTIPIHWAAEVPILILDGEMDPVTAPMKSEVLLQFMPHAKRYTVANRGHDVRPGAMDFIVDFIENPSGLTEASPGPEPQAMNFVSGVTLNPGVSSLAVAAASGIPTIAYVAGIGTVFLVLALLLALFVGVKSLLTRSEAGIRRRIWLLLGVSVLTAGGLYLAFISALSINPMLPLFGLPAHWSWALYLPWILLFVLLWNIVRSVGTQESSKAAWWVKTLSFLGAMILLAVLFSQGIH</sequence>
<keyword evidence="2" id="KW-0812">Transmembrane</keyword>
<proteinExistence type="predicted"/>
<dbReference type="EMBL" id="FOYQ01000002">
    <property type="protein sequence ID" value="SFR49841.1"/>
    <property type="molecule type" value="Genomic_DNA"/>
</dbReference>
<keyword evidence="2" id="KW-0472">Membrane</keyword>
<dbReference type="SUPFAM" id="SSF53474">
    <property type="entry name" value="alpha/beta-Hydrolases"/>
    <property type="match status" value="1"/>
</dbReference>
<feature type="transmembrane region" description="Helical" evidence="2">
    <location>
        <begin position="631"/>
        <end position="650"/>
    </location>
</feature>
<name>A0A1I6H6B7_9FLAO</name>
<dbReference type="RefSeq" id="WP_092982727.1">
    <property type="nucleotide sequence ID" value="NZ_FOYQ01000002.1"/>
</dbReference>
<keyword evidence="4" id="KW-0378">Hydrolase</keyword>
<dbReference type="OrthoDB" id="4510475at2"/>